<evidence type="ECO:0000256" key="1">
    <source>
        <dbReference type="SAM" id="Phobius"/>
    </source>
</evidence>
<feature type="transmembrane region" description="Helical" evidence="1">
    <location>
        <begin position="276"/>
        <end position="295"/>
    </location>
</feature>
<protein>
    <submittedName>
        <fullName evidence="2">Uncharacterized protein</fullName>
    </submittedName>
</protein>
<keyword evidence="1" id="KW-0472">Membrane</keyword>
<keyword evidence="1" id="KW-1133">Transmembrane helix</keyword>
<gene>
    <name evidence="2" type="ORF">H9727_01025</name>
</gene>
<dbReference type="AlphaFoldDB" id="A0A9D2AA30"/>
<dbReference type="EMBL" id="DXCL01000006">
    <property type="protein sequence ID" value="HIZ02850.1"/>
    <property type="molecule type" value="Genomic_DNA"/>
</dbReference>
<feature type="transmembrane region" description="Helical" evidence="1">
    <location>
        <begin position="99"/>
        <end position="116"/>
    </location>
</feature>
<reference evidence="2" key="2">
    <citation type="submission" date="2021-04" db="EMBL/GenBank/DDBJ databases">
        <authorList>
            <person name="Gilroy R."/>
        </authorList>
    </citation>
    <scope>NUCLEOTIDE SEQUENCE</scope>
    <source>
        <strain evidence="2">CHK187-5294</strain>
    </source>
</reference>
<organism evidence="2 3">
    <name type="scientific">Candidatus Borkfalkia avistercoris</name>
    <dbReference type="NCBI Taxonomy" id="2838504"/>
    <lineage>
        <taxon>Bacteria</taxon>
        <taxon>Bacillati</taxon>
        <taxon>Bacillota</taxon>
        <taxon>Clostridia</taxon>
        <taxon>Christensenellales</taxon>
        <taxon>Christensenellaceae</taxon>
        <taxon>Candidatus Borkfalkia</taxon>
    </lineage>
</organism>
<sequence length="323" mass="35699">MLFKNAFHLLVDNFSLNYKYLLYKIIVCVIAVGLAAALIVPNVAFLFNSAEFKSLIDLIKDFLRALVSGDVEFLNGFPSAIKECVQALGDLIVSRTGRFVFVFVAAIVVILVYRFLSGMGNFVFGGLIDDKMSSYAKTSFSSSYIKNLGRAALWQIIYVPVTFVYDVAVLAICYVFFLVLLNVISFALLATSAALMLSIALFLAAQAVKLTVFNSMVPAMVSEKQKVSAAFRTGFSHCKKHFGSLFSTYLVTSLIILCLSVGGSICSFGASLLLTIPMSFMMLICIQFVAFYTFSGKKYFLAEDKIVLPKNNESEDFYDKFDL</sequence>
<feature type="transmembrane region" description="Helical" evidence="1">
    <location>
        <begin position="249"/>
        <end position="270"/>
    </location>
</feature>
<accession>A0A9D2AA30</accession>
<evidence type="ECO:0000313" key="3">
    <source>
        <dbReference type="Proteomes" id="UP000824132"/>
    </source>
</evidence>
<feature type="transmembrane region" description="Helical" evidence="1">
    <location>
        <begin position="183"/>
        <end position="205"/>
    </location>
</feature>
<feature type="transmembrane region" description="Helical" evidence="1">
    <location>
        <begin position="156"/>
        <end position="177"/>
    </location>
</feature>
<evidence type="ECO:0000313" key="2">
    <source>
        <dbReference type="EMBL" id="HIZ02850.1"/>
    </source>
</evidence>
<reference evidence="2" key="1">
    <citation type="journal article" date="2021" name="PeerJ">
        <title>Extensive microbial diversity within the chicken gut microbiome revealed by metagenomics and culture.</title>
        <authorList>
            <person name="Gilroy R."/>
            <person name="Ravi A."/>
            <person name="Getino M."/>
            <person name="Pursley I."/>
            <person name="Horton D.L."/>
            <person name="Alikhan N.F."/>
            <person name="Baker D."/>
            <person name="Gharbi K."/>
            <person name="Hall N."/>
            <person name="Watson M."/>
            <person name="Adriaenssens E.M."/>
            <person name="Foster-Nyarko E."/>
            <person name="Jarju S."/>
            <person name="Secka A."/>
            <person name="Antonio M."/>
            <person name="Oren A."/>
            <person name="Chaudhuri R.R."/>
            <person name="La Ragione R."/>
            <person name="Hildebrand F."/>
            <person name="Pallen M.J."/>
        </authorList>
    </citation>
    <scope>NUCLEOTIDE SEQUENCE</scope>
    <source>
        <strain evidence="2">CHK187-5294</strain>
    </source>
</reference>
<feature type="transmembrane region" description="Helical" evidence="1">
    <location>
        <begin position="21"/>
        <end position="47"/>
    </location>
</feature>
<name>A0A9D2AA30_9FIRM</name>
<comment type="caution">
    <text evidence="2">The sequence shown here is derived from an EMBL/GenBank/DDBJ whole genome shotgun (WGS) entry which is preliminary data.</text>
</comment>
<keyword evidence="1" id="KW-0812">Transmembrane</keyword>
<proteinExistence type="predicted"/>
<dbReference type="Proteomes" id="UP000824132">
    <property type="component" value="Unassembled WGS sequence"/>
</dbReference>